<dbReference type="AlphaFoldDB" id="A0AAU9U0N5"/>
<dbReference type="GO" id="GO:0003676">
    <property type="term" value="F:nucleic acid binding"/>
    <property type="evidence" value="ECO:0007669"/>
    <property type="project" value="InterPro"/>
</dbReference>
<name>A0AAU9U0N5_EUPED</name>
<gene>
    <name evidence="1" type="ORF">EEDITHA_LOCUS8735</name>
</gene>
<dbReference type="InterPro" id="IPR001888">
    <property type="entry name" value="Transposase_1"/>
</dbReference>
<sequence>MENHWLDKGKLPEPVAKRGRLERKVLLYVWWNYEVLVLVYFEIILDGRAINAEVYSGQLINMYKVISEKYPGLVNRKPVLLQQENIKPHTAKVTRNKIEELGSFKLLLHPAFSPDLAPSDYYLFRSMAKFLRGKKFESKGDVANAVR</sequence>
<dbReference type="InterPro" id="IPR052709">
    <property type="entry name" value="Transposase-MT_Hybrid"/>
</dbReference>
<dbReference type="InterPro" id="IPR036397">
    <property type="entry name" value="RNaseH_sf"/>
</dbReference>
<proteinExistence type="predicted"/>
<dbReference type="Pfam" id="PF01359">
    <property type="entry name" value="Transposase_1"/>
    <property type="match status" value="1"/>
</dbReference>
<dbReference type="EMBL" id="CAKOGL010000012">
    <property type="protein sequence ID" value="CAH2093031.1"/>
    <property type="molecule type" value="Genomic_DNA"/>
</dbReference>
<comment type="caution">
    <text evidence="1">The sequence shown here is derived from an EMBL/GenBank/DDBJ whole genome shotgun (WGS) entry which is preliminary data.</text>
</comment>
<accession>A0AAU9U0N5</accession>
<keyword evidence="2" id="KW-1185">Reference proteome</keyword>
<dbReference type="Proteomes" id="UP001153954">
    <property type="component" value="Unassembled WGS sequence"/>
</dbReference>
<dbReference type="PANTHER" id="PTHR46060:SF1">
    <property type="entry name" value="MARINER MOS1 TRANSPOSASE-LIKE PROTEIN"/>
    <property type="match status" value="1"/>
</dbReference>
<protein>
    <recommendedName>
        <fullName evidence="3">Transposase</fullName>
    </recommendedName>
</protein>
<organism evidence="1 2">
    <name type="scientific">Euphydryas editha</name>
    <name type="common">Edith's checkerspot</name>
    <dbReference type="NCBI Taxonomy" id="104508"/>
    <lineage>
        <taxon>Eukaryota</taxon>
        <taxon>Metazoa</taxon>
        <taxon>Ecdysozoa</taxon>
        <taxon>Arthropoda</taxon>
        <taxon>Hexapoda</taxon>
        <taxon>Insecta</taxon>
        <taxon>Pterygota</taxon>
        <taxon>Neoptera</taxon>
        <taxon>Endopterygota</taxon>
        <taxon>Lepidoptera</taxon>
        <taxon>Glossata</taxon>
        <taxon>Ditrysia</taxon>
        <taxon>Papilionoidea</taxon>
        <taxon>Nymphalidae</taxon>
        <taxon>Nymphalinae</taxon>
        <taxon>Euphydryas</taxon>
    </lineage>
</organism>
<dbReference type="PANTHER" id="PTHR46060">
    <property type="entry name" value="MARINER MOS1 TRANSPOSASE-LIKE PROTEIN"/>
    <property type="match status" value="1"/>
</dbReference>
<reference evidence="1" key="1">
    <citation type="submission" date="2022-03" db="EMBL/GenBank/DDBJ databases">
        <authorList>
            <person name="Tunstrom K."/>
        </authorList>
    </citation>
    <scope>NUCLEOTIDE SEQUENCE</scope>
</reference>
<dbReference type="Gene3D" id="3.30.420.10">
    <property type="entry name" value="Ribonuclease H-like superfamily/Ribonuclease H"/>
    <property type="match status" value="1"/>
</dbReference>
<evidence type="ECO:0008006" key="3">
    <source>
        <dbReference type="Google" id="ProtNLM"/>
    </source>
</evidence>
<evidence type="ECO:0000313" key="2">
    <source>
        <dbReference type="Proteomes" id="UP001153954"/>
    </source>
</evidence>
<evidence type="ECO:0000313" key="1">
    <source>
        <dbReference type="EMBL" id="CAH2093031.1"/>
    </source>
</evidence>